<feature type="region of interest" description="Disordered" evidence="1">
    <location>
        <begin position="193"/>
        <end position="249"/>
    </location>
</feature>
<name>A0A6B1DW42_9CHLR</name>
<dbReference type="AlphaFoldDB" id="A0A6B1DW42"/>
<organism evidence="2">
    <name type="scientific">Caldilineaceae bacterium SB0662_bin_9</name>
    <dbReference type="NCBI Taxonomy" id="2605258"/>
    <lineage>
        <taxon>Bacteria</taxon>
        <taxon>Bacillati</taxon>
        <taxon>Chloroflexota</taxon>
        <taxon>Caldilineae</taxon>
        <taxon>Caldilineales</taxon>
        <taxon>Caldilineaceae</taxon>
    </lineage>
</organism>
<feature type="compositionally biased region" description="Polar residues" evidence="1">
    <location>
        <begin position="195"/>
        <end position="206"/>
    </location>
</feature>
<feature type="region of interest" description="Disordered" evidence="1">
    <location>
        <begin position="262"/>
        <end position="290"/>
    </location>
</feature>
<accession>A0A6B1DW42</accession>
<feature type="region of interest" description="Disordered" evidence="1">
    <location>
        <begin position="333"/>
        <end position="376"/>
    </location>
</feature>
<dbReference type="SUPFAM" id="SSF63825">
    <property type="entry name" value="YWTD domain"/>
    <property type="match status" value="1"/>
</dbReference>
<evidence type="ECO:0000256" key="1">
    <source>
        <dbReference type="SAM" id="MobiDB-lite"/>
    </source>
</evidence>
<protein>
    <submittedName>
        <fullName evidence="2">Uncharacterized protein</fullName>
    </submittedName>
</protein>
<reference evidence="2" key="1">
    <citation type="submission" date="2019-09" db="EMBL/GenBank/DDBJ databases">
        <title>Characterisation of the sponge microbiome using genome-centric metagenomics.</title>
        <authorList>
            <person name="Engelberts J.P."/>
            <person name="Robbins S.J."/>
            <person name="De Goeij J.M."/>
            <person name="Aranda M."/>
            <person name="Bell S.C."/>
            <person name="Webster N.S."/>
        </authorList>
    </citation>
    <scope>NUCLEOTIDE SEQUENCE</scope>
    <source>
        <strain evidence="2">SB0662_bin_9</strain>
    </source>
</reference>
<dbReference type="EMBL" id="VXPY01000121">
    <property type="protein sequence ID" value="MYD91909.1"/>
    <property type="molecule type" value="Genomic_DNA"/>
</dbReference>
<sequence>MVLGFPVLKEHLPRAQVGDLITAFSLRVCRSYLLSSAKGISALTDSLVALHVYLGYIRRDYPNIQLAGTASVAEVRDRELKVAWTDGTCHVVTGKASADVFPTGSVPARGLAGGPNRLLPGTYQGRLAPGQGCFLATSDWLATNDLQATAEAAKQTLATAVTDLADGTRPERSDWFADQARRQEAPGLLIAIPTPVSNRQSDQADNTRFVPPAHPDATREQARPDALPTGRRKESAPEAAEAPEAMDFEMSEPKVILASAELETPAVPRSPGAEADTNPGGNRERRPAPATVLQSALDTRDHGLNAGGGWFRGGSRFLRSAGQRLKVWFGEAFPDPNAEPQAGTEPAAIADPSTESPREAVVSPHSAPAAAPNPGKSVALPNFQEIHHALQERQSRRRIPKSWSAMLLLCLLITVPAATYFAYRINEPVGSQDDPVALALIQQQVEKADALLGREQYEAAQQQLQQARELAQSIQETQGPSPGLNALQLKILELWDDAFQRIPLLGLTEPLLTFGRDHPPARMAVNFQDLYVLASDRRTVTKYRLDSLRRKEGGSPQEILSQDTVIDGVTVGRIVDMAFQPTKTAHSDKPSLYLIDDNRHLFQYNDTDLISHVTLGSRNAWINPVQIDFYSNRLYVADGGHGQIWRYNLNQAVVQEEPWLPEPIDLSGAVGMHVGDNIWLLFDNNSVVSLGRQDSGNPANIQLPFAVHGAVGFNSRFVDLEADTDQNNYMLLVDSGRGSILVLDPNTGAFRHQFVPPNGMEEAFDGLLDVFVHRDTMYILTAHALFEHAFNP</sequence>
<gene>
    <name evidence="2" type="ORF">F4Y08_16535</name>
</gene>
<feature type="compositionally biased region" description="Low complexity" evidence="1">
    <location>
        <begin position="360"/>
        <end position="374"/>
    </location>
</feature>
<proteinExistence type="predicted"/>
<evidence type="ECO:0000313" key="2">
    <source>
        <dbReference type="EMBL" id="MYD91909.1"/>
    </source>
</evidence>
<comment type="caution">
    <text evidence="2">The sequence shown here is derived from an EMBL/GenBank/DDBJ whole genome shotgun (WGS) entry which is preliminary data.</text>
</comment>